<dbReference type="AlphaFoldDB" id="A0A2P2P078"/>
<name>A0A2P2P078_RHIMU</name>
<evidence type="ECO:0000313" key="1">
    <source>
        <dbReference type="EMBL" id="MBX48158.1"/>
    </source>
</evidence>
<proteinExistence type="predicted"/>
<reference evidence="1" key="1">
    <citation type="submission" date="2018-02" db="EMBL/GenBank/DDBJ databases">
        <title>Rhizophora mucronata_Transcriptome.</title>
        <authorList>
            <person name="Meera S.P."/>
            <person name="Sreeshan A."/>
            <person name="Augustine A."/>
        </authorList>
    </citation>
    <scope>NUCLEOTIDE SEQUENCE</scope>
    <source>
        <tissue evidence="1">Leaf</tissue>
    </source>
</reference>
<accession>A0A2P2P078</accession>
<sequence length="29" mass="3304">MVPYFSVNILWLSLDLGRKSSFSICDLQA</sequence>
<protein>
    <submittedName>
        <fullName evidence="1">Uncharacterized protein</fullName>
    </submittedName>
</protein>
<organism evidence="1">
    <name type="scientific">Rhizophora mucronata</name>
    <name type="common">Asiatic mangrove</name>
    <dbReference type="NCBI Taxonomy" id="61149"/>
    <lineage>
        <taxon>Eukaryota</taxon>
        <taxon>Viridiplantae</taxon>
        <taxon>Streptophyta</taxon>
        <taxon>Embryophyta</taxon>
        <taxon>Tracheophyta</taxon>
        <taxon>Spermatophyta</taxon>
        <taxon>Magnoliopsida</taxon>
        <taxon>eudicotyledons</taxon>
        <taxon>Gunneridae</taxon>
        <taxon>Pentapetalae</taxon>
        <taxon>rosids</taxon>
        <taxon>fabids</taxon>
        <taxon>Malpighiales</taxon>
        <taxon>Rhizophoraceae</taxon>
        <taxon>Rhizophora</taxon>
    </lineage>
</organism>
<dbReference type="EMBL" id="GGEC01067674">
    <property type="protein sequence ID" value="MBX48158.1"/>
    <property type="molecule type" value="Transcribed_RNA"/>
</dbReference>